<evidence type="ECO:0000256" key="2">
    <source>
        <dbReference type="ARBA" id="ARBA00022475"/>
    </source>
</evidence>
<organism evidence="10 11">
    <name type="scientific">Hallerella porci</name>
    <dbReference type="NCBI Taxonomy" id="1945871"/>
    <lineage>
        <taxon>Bacteria</taxon>
        <taxon>Pseudomonadati</taxon>
        <taxon>Fibrobacterota</taxon>
        <taxon>Fibrobacteria</taxon>
        <taxon>Fibrobacterales</taxon>
        <taxon>Fibrobacteraceae</taxon>
        <taxon>Hallerella</taxon>
    </lineage>
</organism>
<proteinExistence type="predicted"/>
<keyword evidence="2" id="KW-1003">Cell membrane</keyword>
<dbReference type="Gene3D" id="2.60.120.1060">
    <property type="entry name" value="NPCBM/NEW2 domain"/>
    <property type="match status" value="1"/>
</dbReference>
<feature type="transmembrane region" description="Helical" evidence="8">
    <location>
        <begin position="180"/>
        <end position="198"/>
    </location>
</feature>
<accession>A0ABX5LQH2</accession>
<dbReference type="SMART" id="SM00776">
    <property type="entry name" value="NPCBM"/>
    <property type="match status" value="1"/>
</dbReference>
<feature type="domain" description="Glycosyl hydrolase family 98 putative carbohydrate-binding module" evidence="9">
    <location>
        <begin position="708"/>
        <end position="845"/>
    </location>
</feature>
<reference evidence="10 11" key="1">
    <citation type="submission" date="2018-05" db="EMBL/GenBank/DDBJ databases">
        <title>Animal gut microbial communities from fecal samples from Wisconsin, USA.</title>
        <authorList>
            <person name="Neumann A."/>
        </authorList>
    </citation>
    <scope>NUCLEOTIDE SEQUENCE [LARGE SCALE GENOMIC DNA]</scope>
    <source>
        <strain evidence="10 11">UWS4</strain>
    </source>
</reference>
<keyword evidence="11" id="KW-1185">Reference proteome</keyword>
<protein>
    <submittedName>
        <fullName evidence="10">4-amino-4-deoxy-L-arabinose transferase-like glycosyltransferase</fullName>
    </submittedName>
</protein>
<evidence type="ECO:0000313" key="10">
    <source>
        <dbReference type="EMBL" id="PWK96635.1"/>
    </source>
</evidence>
<comment type="subcellular location">
    <subcellularLocation>
        <location evidence="1">Cell membrane</location>
        <topology evidence="1">Multi-pass membrane protein</topology>
    </subcellularLocation>
</comment>
<feature type="transmembrane region" description="Helical" evidence="8">
    <location>
        <begin position="424"/>
        <end position="445"/>
    </location>
</feature>
<keyword evidence="3" id="KW-0328">Glycosyltransferase</keyword>
<feature type="transmembrane region" description="Helical" evidence="8">
    <location>
        <begin position="350"/>
        <end position="373"/>
    </location>
</feature>
<dbReference type="SUPFAM" id="SSF49785">
    <property type="entry name" value="Galactose-binding domain-like"/>
    <property type="match status" value="1"/>
</dbReference>
<dbReference type="InterPro" id="IPR013222">
    <property type="entry name" value="Glyco_hyd_98_carb-bd"/>
</dbReference>
<feature type="transmembrane region" description="Helical" evidence="8">
    <location>
        <begin position="294"/>
        <end position="314"/>
    </location>
</feature>
<sequence>MKNLKELFKNILHPAGIAGVILALAIPFLIYLGPNVGARDLIRTLDQRFPLPLFLAQLTAGIVLFGLLWKDFRHYIFEHLPPKPYLLLIFLFAVLATIFAGTQIEARHRVQSDESVFMAIAQNMYHNQTTGTCDEGEFHDGVLDCFQNSDSFKTKGLSFLYFLGMPFFGSDLHWIFKFELAMLFFAVLLLFFAIRAWTADDFTAFLTSVILFVQPTVLFQFRSMSVEPLYIFLFALSLWMFKWAFDRNTLKHWILAALVLGFFAETRQETVFCFLAFLFIAFPRILDKKDWKAPAFLVTLSLCSVPVLLTISYFQGYGFQGGAYSAHGHFFENLQSNWSVMTKPLTDSGILANPFLSSFNYLFLIGAFILLSLCAKEILSKRFGAFSKMTLFLVLYYVQAYMILENVSGDFNIEINQRYALVMMPSMAFLAAFAVRILSGTVFFLLGKSEWKKNLRFSFIAAILLALIFSGNTLRYKESFNKNIMYNRNHLTTEESEIWKWLNAQPKKPRFFIYGRPWHFTGYGVSAIHYNRARQISQDSLQRLIQKYNGEVYYIRGLDCWDSKTYHAKAVEHRIATTCDIFEREIKLEEVYRVLITNNYWVRIAKLGQRRTFDPEKLFQFGIWAGYPETKTFVFNSAANYESDEPWKIRFALNGDSIFEKPYAAGNFSDTLVGPILKPGFNHLEAEIIDTVKHESISKISAMRFFRFEGALQLSLIPPTSHSQGWGDLHTNASVDGNPFTVESQQYPDGFGTHAPSKTTFNLRGEFIRLTARIGLDEESLCSDGIRYQVLGDGKTLYQSGTVSLSRSDSLDISVLGVNELSFITDTLSSKDCDHVDILLPTLYPDPKSIKPEK</sequence>
<feature type="transmembrane region" description="Helical" evidence="8">
    <location>
        <begin position="257"/>
        <end position="282"/>
    </location>
</feature>
<gene>
    <name evidence="10" type="ORF">B0H50_11618</name>
</gene>
<name>A0ABX5LQH2_9BACT</name>
<dbReference type="InterPro" id="IPR038637">
    <property type="entry name" value="NPCBM_sf"/>
</dbReference>
<evidence type="ECO:0000256" key="4">
    <source>
        <dbReference type="ARBA" id="ARBA00022679"/>
    </source>
</evidence>
<evidence type="ECO:0000256" key="6">
    <source>
        <dbReference type="ARBA" id="ARBA00022989"/>
    </source>
</evidence>
<feature type="transmembrane region" description="Helical" evidence="8">
    <location>
        <begin position="53"/>
        <end position="72"/>
    </location>
</feature>
<dbReference type="InterPro" id="IPR008979">
    <property type="entry name" value="Galactose-bd-like_sf"/>
</dbReference>
<feature type="transmembrane region" description="Helical" evidence="8">
    <location>
        <begin position="457"/>
        <end position="476"/>
    </location>
</feature>
<dbReference type="Pfam" id="PF08305">
    <property type="entry name" value="NPCBM"/>
    <property type="match status" value="1"/>
</dbReference>
<evidence type="ECO:0000256" key="1">
    <source>
        <dbReference type="ARBA" id="ARBA00004651"/>
    </source>
</evidence>
<comment type="caution">
    <text evidence="10">The sequence shown here is derived from an EMBL/GenBank/DDBJ whole genome shotgun (WGS) entry which is preliminary data.</text>
</comment>
<feature type="transmembrane region" description="Helical" evidence="8">
    <location>
        <begin position="204"/>
        <end position="221"/>
    </location>
</feature>
<keyword evidence="4" id="KW-0808">Transferase</keyword>
<evidence type="ECO:0000256" key="5">
    <source>
        <dbReference type="ARBA" id="ARBA00022692"/>
    </source>
</evidence>
<feature type="transmembrane region" description="Helical" evidence="8">
    <location>
        <begin position="12"/>
        <end position="33"/>
    </location>
</feature>
<dbReference type="InterPro" id="IPR050297">
    <property type="entry name" value="LipidA_mod_glycosyltrf_83"/>
</dbReference>
<feature type="transmembrane region" description="Helical" evidence="8">
    <location>
        <begin position="84"/>
        <end position="104"/>
    </location>
</feature>
<dbReference type="PANTHER" id="PTHR33908">
    <property type="entry name" value="MANNOSYLTRANSFERASE YKCB-RELATED"/>
    <property type="match status" value="1"/>
</dbReference>
<dbReference type="RefSeq" id="WP_106199004.1">
    <property type="nucleotide sequence ID" value="NZ_JAXEIU010000042.1"/>
</dbReference>
<evidence type="ECO:0000256" key="7">
    <source>
        <dbReference type="ARBA" id="ARBA00023136"/>
    </source>
</evidence>
<keyword evidence="5 8" id="KW-0812">Transmembrane</keyword>
<evidence type="ECO:0000313" key="11">
    <source>
        <dbReference type="Proteomes" id="UP000245523"/>
    </source>
</evidence>
<evidence type="ECO:0000256" key="3">
    <source>
        <dbReference type="ARBA" id="ARBA00022676"/>
    </source>
</evidence>
<dbReference type="EMBL" id="QGHD01000016">
    <property type="protein sequence ID" value="PWK96635.1"/>
    <property type="molecule type" value="Genomic_DNA"/>
</dbReference>
<dbReference type="Proteomes" id="UP000245523">
    <property type="component" value="Unassembled WGS sequence"/>
</dbReference>
<dbReference type="PANTHER" id="PTHR33908:SF11">
    <property type="entry name" value="MEMBRANE PROTEIN"/>
    <property type="match status" value="1"/>
</dbReference>
<keyword evidence="6 8" id="KW-1133">Transmembrane helix</keyword>
<keyword evidence="7 8" id="KW-0472">Membrane</keyword>
<feature type="transmembrane region" description="Helical" evidence="8">
    <location>
        <begin position="228"/>
        <end position="245"/>
    </location>
</feature>
<feature type="transmembrane region" description="Helical" evidence="8">
    <location>
        <begin position="385"/>
        <end position="404"/>
    </location>
</feature>
<evidence type="ECO:0000256" key="8">
    <source>
        <dbReference type="SAM" id="Phobius"/>
    </source>
</evidence>
<evidence type="ECO:0000259" key="9">
    <source>
        <dbReference type="SMART" id="SM00776"/>
    </source>
</evidence>